<keyword evidence="3" id="KW-0833">Ubl conjugation pathway</keyword>
<evidence type="ECO:0000259" key="4">
    <source>
        <dbReference type="SMART" id="SM00875"/>
    </source>
</evidence>
<evidence type="ECO:0000256" key="2">
    <source>
        <dbReference type="ARBA" id="ARBA00004906"/>
    </source>
</evidence>
<sequence>MIEETHSVQPLTDAAKQDLVERYKDVAKFYDELLNLPLAGIEAIFSSDDLLVVSEDAVYDFMLKWARTHFPKVEDRREVLGTRLGRLIRFPFMTCQKLKKVLTCSDFEHDLASRVVLEALFFKDEAPHRQRSIAAEESASINRRFVERAYKYRPVKVVEFEHPRQHCVVFLELKKKSVQNFTLRGGSTRKHSILVDKGFSFRATATRTSWALSIALGCF</sequence>
<proteinExistence type="predicted"/>
<comment type="pathway">
    <text evidence="2">Protein modification; protein ubiquitination.</text>
</comment>
<protein>
    <recommendedName>
        <fullName evidence="4">BACK domain-containing protein</fullName>
    </recommendedName>
</protein>
<dbReference type="PANTHER" id="PTHR46336:SF3">
    <property type="entry name" value="BTB_POZ DOMAIN-CONTAINING PROTEIN POB1"/>
    <property type="match status" value="1"/>
</dbReference>
<evidence type="ECO:0000313" key="5">
    <source>
        <dbReference type="EMBL" id="KAF9614567.1"/>
    </source>
</evidence>
<evidence type="ECO:0000256" key="3">
    <source>
        <dbReference type="ARBA" id="ARBA00022786"/>
    </source>
</evidence>
<dbReference type="FunFam" id="1.25.40.420:FF:000008">
    <property type="entry name" value="BTB/POZ domain-containing protein POB1"/>
    <property type="match status" value="1"/>
</dbReference>
<dbReference type="GO" id="GO:0010114">
    <property type="term" value="P:response to red light"/>
    <property type="evidence" value="ECO:0007669"/>
    <property type="project" value="TreeGrafter"/>
</dbReference>
<dbReference type="SMART" id="SM00875">
    <property type="entry name" value="BACK"/>
    <property type="match status" value="1"/>
</dbReference>
<comment type="function">
    <text evidence="1">May act as a substrate-specific adapter of an E3 ubiquitin-protein ligase complex (CUL3-RBX1-BTB) which mediates the ubiquitination and subsequent proteasomal degradation of target proteins.</text>
</comment>
<accession>A0A835ID86</accession>
<dbReference type="InterPro" id="IPR045890">
    <property type="entry name" value="POB1-like"/>
</dbReference>
<dbReference type="AlphaFoldDB" id="A0A835ID86"/>
<dbReference type="InterPro" id="IPR011705">
    <property type="entry name" value="BACK"/>
</dbReference>
<dbReference type="Pfam" id="PF07707">
    <property type="entry name" value="BACK"/>
    <property type="match status" value="1"/>
</dbReference>
<organism evidence="5 6">
    <name type="scientific">Coptis chinensis</name>
    <dbReference type="NCBI Taxonomy" id="261450"/>
    <lineage>
        <taxon>Eukaryota</taxon>
        <taxon>Viridiplantae</taxon>
        <taxon>Streptophyta</taxon>
        <taxon>Embryophyta</taxon>
        <taxon>Tracheophyta</taxon>
        <taxon>Spermatophyta</taxon>
        <taxon>Magnoliopsida</taxon>
        <taxon>Ranunculales</taxon>
        <taxon>Ranunculaceae</taxon>
        <taxon>Coptidoideae</taxon>
        <taxon>Coptis</taxon>
    </lineage>
</organism>
<keyword evidence="6" id="KW-1185">Reference proteome</keyword>
<reference evidence="5 6" key="1">
    <citation type="submission" date="2020-10" db="EMBL/GenBank/DDBJ databases">
        <title>The Coptis chinensis genome and diversification of protoberbering-type alkaloids.</title>
        <authorList>
            <person name="Wang B."/>
            <person name="Shu S."/>
            <person name="Song C."/>
            <person name="Liu Y."/>
        </authorList>
    </citation>
    <scope>NUCLEOTIDE SEQUENCE [LARGE SCALE GENOMIC DNA]</scope>
    <source>
        <strain evidence="5">HL-2020</strain>
        <tissue evidence="5">Leaf</tissue>
    </source>
</reference>
<comment type="caution">
    <text evidence="5">The sequence shown here is derived from an EMBL/GenBank/DDBJ whole genome shotgun (WGS) entry which is preliminary data.</text>
</comment>
<dbReference type="Proteomes" id="UP000631114">
    <property type="component" value="Unassembled WGS sequence"/>
</dbReference>
<evidence type="ECO:0000256" key="1">
    <source>
        <dbReference type="ARBA" id="ARBA00002668"/>
    </source>
</evidence>
<evidence type="ECO:0000313" key="6">
    <source>
        <dbReference type="Proteomes" id="UP000631114"/>
    </source>
</evidence>
<gene>
    <name evidence="5" type="ORF">IFM89_019314</name>
</gene>
<dbReference type="GO" id="GO:0005634">
    <property type="term" value="C:nucleus"/>
    <property type="evidence" value="ECO:0007669"/>
    <property type="project" value="TreeGrafter"/>
</dbReference>
<dbReference type="EMBL" id="JADFTS010000003">
    <property type="protein sequence ID" value="KAF9614567.1"/>
    <property type="molecule type" value="Genomic_DNA"/>
</dbReference>
<dbReference type="Gene3D" id="1.25.40.420">
    <property type="match status" value="1"/>
</dbReference>
<dbReference type="PANTHER" id="PTHR46336">
    <property type="entry name" value="OS02G0260700 PROTEIN"/>
    <property type="match status" value="1"/>
</dbReference>
<name>A0A835ID86_9MAGN</name>
<feature type="domain" description="BACK" evidence="4">
    <location>
        <begin position="1"/>
        <end position="103"/>
    </location>
</feature>
<dbReference type="OrthoDB" id="45365at2759"/>